<dbReference type="Gene3D" id="2.60.40.2630">
    <property type="match status" value="1"/>
</dbReference>
<dbReference type="CDD" id="cd13121">
    <property type="entry name" value="BF2867_like_C"/>
    <property type="match status" value="1"/>
</dbReference>
<dbReference type="RefSeq" id="WP_103982482.1">
    <property type="nucleotide sequence ID" value="NZ_FNVS01000002.1"/>
</dbReference>
<sequence length="314" mass="34542">MKKYKIVSLVVFVYIVLLFAGCSKNTIIFEDGWENPNSNNPDGKALVTFNAAVEDRNLLTRTMAPMKKGIQNQLYAFTSTNGDGAKGIPYAEGLYITSAPGVLTGNDGYKMYLESGIYDFYAVSDNFSTIPPKFTSGLSEPLFNGIDYLWWHSPEQDIMSNQVNIPIMYLHAATQVVFEVSGGEGIILNKLVSAMITPPETGARMNLYTGIIPPASIYDKADKMGINGLLAQYIMLPLKTTSPMSLTLEVMVNNESTSRIYSVNVPVPNGELQSGDSYLFNAIIDENSVNFSQVSIKSWTEVDETGKPLYPTLK</sequence>
<dbReference type="Pfam" id="PF13149">
    <property type="entry name" value="Mfa_like_1"/>
    <property type="match status" value="1"/>
</dbReference>
<proteinExistence type="predicted"/>
<dbReference type="EMBL" id="FNVS01000002">
    <property type="protein sequence ID" value="SEF55201.1"/>
    <property type="molecule type" value="Genomic_DNA"/>
</dbReference>
<accession>A0A8G2F9Q0</accession>
<dbReference type="PROSITE" id="PS51257">
    <property type="entry name" value="PROKAR_LIPOPROTEIN"/>
    <property type="match status" value="1"/>
</dbReference>
<dbReference type="Proteomes" id="UP000236725">
    <property type="component" value="Unassembled WGS sequence"/>
</dbReference>
<evidence type="ECO:0000313" key="1">
    <source>
        <dbReference type="EMBL" id="SEF55201.1"/>
    </source>
</evidence>
<gene>
    <name evidence="1" type="ORF">SAMN05444001_102212</name>
</gene>
<dbReference type="InterPro" id="IPR025049">
    <property type="entry name" value="Mfa-like_1"/>
</dbReference>
<name>A0A8G2F9Q0_9BACT</name>
<dbReference type="AlphaFoldDB" id="A0A8G2F9Q0"/>
<organism evidence="1 2">
    <name type="scientific">Parabacteroides chinchillae</name>
    <dbReference type="NCBI Taxonomy" id="871327"/>
    <lineage>
        <taxon>Bacteria</taxon>
        <taxon>Pseudomonadati</taxon>
        <taxon>Bacteroidota</taxon>
        <taxon>Bacteroidia</taxon>
        <taxon>Bacteroidales</taxon>
        <taxon>Tannerellaceae</taxon>
        <taxon>Parabacteroides</taxon>
    </lineage>
</organism>
<reference evidence="1 2" key="1">
    <citation type="submission" date="2016-10" db="EMBL/GenBank/DDBJ databases">
        <authorList>
            <person name="Varghese N."/>
            <person name="Submissions S."/>
        </authorList>
    </citation>
    <scope>NUCLEOTIDE SEQUENCE [LARGE SCALE GENOMIC DNA]</scope>
    <source>
        <strain evidence="1 2">DSM 29073</strain>
    </source>
</reference>
<comment type="caution">
    <text evidence="1">The sequence shown here is derived from an EMBL/GenBank/DDBJ whole genome shotgun (WGS) entry which is preliminary data.</text>
</comment>
<evidence type="ECO:0000313" key="2">
    <source>
        <dbReference type="Proteomes" id="UP000236725"/>
    </source>
</evidence>
<keyword evidence="2" id="KW-1185">Reference proteome</keyword>
<protein>
    <submittedName>
        <fullName evidence="1">Fimbrillin-like</fullName>
    </submittedName>
</protein>